<dbReference type="GO" id="GO:0043022">
    <property type="term" value="F:ribosome binding"/>
    <property type="evidence" value="ECO:0007669"/>
    <property type="project" value="InterPro"/>
</dbReference>
<dbReference type="AlphaFoldDB" id="A0AAN6MMU5"/>
<dbReference type="GO" id="GO:0061671">
    <property type="term" value="C:Cbp3p-Cbp6 complex"/>
    <property type="evidence" value="ECO:0007669"/>
    <property type="project" value="InterPro"/>
</dbReference>
<dbReference type="GO" id="GO:0034551">
    <property type="term" value="P:mitochondrial respiratory chain complex III assembly"/>
    <property type="evidence" value="ECO:0007669"/>
    <property type="project" value="TreeGrafter"/>
</dbReference>
<name>A0AAN6MMU5_9PEZI</name>
<dbReference type="PANTHER" id="PTHR28250:SF1">
    <property type="entry name" value="CYTOCHROME B PRE-MRNA-PROCESSING PROTEIN 6"/>
    <property type="match status" value="1"/>
</dbReference>
<reference evidence="1" key="1">
    <citation type="journal article" date="2023" name="Mol. Phylogenet. Evol.">
        <title>Genome-scale phylogeny and comparative genomics of the fungal order Sordariales.</title>
        <authorList>
            <person name="Hensen N."/>
            <person name="Bonometti L."/>
            <person name="Westerberg I."/>
            <person name="Brannstrom I.O."/>
            <person name="Guillou S."/>
            <person name="Cros-Aarteil S."/>
            <person name="Calhoun S."/>
            <person name="Haridas S."/>
            <person name="Kuo A."/>
            <person name="Mondo S."/>
            <person name="Pangilinan J."/>
            <person name="Riley R."/>
            <person name="LaButti K."/>
            <person name="Andreopoulos B."/>
            <person name="Lipzen A."/>
            <person name="Chen C."/>
            <person name="Yan M."/>
            <person name="Daum C."/>
            <person name="Ng V."/>
            <person name="Clum A."/>
            <person name="Steindorff A."/>
            <person name="Ohm R.A."/>
            <person name="Martin F."/>
            <person name="Silar P."/>
            <person name="Natvig D.O."/>
            <person name="Lalanne C."/>
            <person name="Gautier V."/>
            <person name="Ament-Velasquez S.L."/>
            <person name="Kruys A."/>
            <person name="Hutchinson M.I."/>
            <person name="Powell A.J."/>
            <person name="Barry K."/>
            <person name="Miller A.N."/>
            <person name="Grigoriev I.V."/>
            <person name="Debuchy R."/>
            <person name="Gladieux P."/>
            <person name="Hiltunen Thoren M."/>
            <person name="Johannesson H."/>
        </authorList>
    </citation>
    <scope>NUCLEOTIDE SEQUENCE</scope>
    <source>
        <strain evidence="1">CBS 103.79</strain>
    </source>
</reference>
<sequence>MSGAVRSAAAAHFRGALTRWPKDPLRPDCQLQDVLAKRLDKGVLAPRVTSGSQDNAELRQANALISLLENRYRNKFPTADIILRPKSNPEYYQNLVKELEEAPTRTWLSRISKRLSGMIRF</sequence>
<dbReference type="InterPro" id="IPR037653">
    <property type="entry name" value="Cbp6"/>
</dbReference>
<reference evidence="1" key="2">
    <citation type="submission" date="2023-05" db="EMBL/GenBank/DDBJ databases">
        <authorList>
            <consortium name="Lawrence Berkeley National Laboratory"/>
            <person name="Steindorff A."/>
            <person name="Hensen N."/>
            <person name="Bonometti L."/>
            <person name="Westerberg I."/>
            <person name="Brannstrom I.O."/>
            <person name="Guillou S."/>
            <person name="Cros-Aarteil S."/>
            <person name="Calhoun S."/>
            <person name="Haridas S."/>
            <person name="Kuo A."/>
            <person name="Mondo S."/>
            <person name="Pangilinan J."/>
            <person name="Riley R."/>
            <person name="Labutti K."/>
            <person name="Andreopoulos B."/>
            <person name="Lipzen A."/>
            <person name="Chen C."/>
            <person name="Yanf M."/>
            <person name="Daum C."/>
            <person name="Ng V."/>
            <person name="Clum A."/>
            <person name="Ohm R."/>
            <person name="Martin F."/>
            <person name="Silar P."/>
            <person name="Natvig D."/>
            <person name="Lalanne C."/>
            <person name="Gautier V."/>
            <person name="Ament-Velasquez S.L."/>
            <person name="Kruys A."/>
            <person name="Hutchinson M.I."/>
            <person name="Powell A.J."/>
            <person name="Barry K."/>
            <person name="Miller A.N."/>
            <person name="Grigoriev I.V."/>
            <person name="Debuchy R."/>
            <person name="Gladieux P."/>
            <person name="Thoren M.H."/>
            <person name="Johannesson H."/>
        </authorList>
    </citation>
    <scope>NUCLEOTIDE SEQUENCE</scope>
    <source>
        <strain evidence="1">CBS 103.79</strain>
    </source>
</reference>
<evidence type="ECO:0000313" key="2">
    <source>
        <dbReference type="Proteomes" id="UP001303889"/>
    </source>
</evidence>
<accession>A0AAN6MMU5</accession>
<comment type="caution">
    <text evidence="1">The sequence shown here is derived from an EMBL/GenBank/DDBJ whole genome shotgun (WGS) entry which is preliminary data.</text>
</comment>
<dbReference type="PANTHER" id="PTHR28250">
    <property type="entry name" value="CYTOCHROME B PRE-MRNA-PROCESSING PROTEIN 6"/>
    <property type="match status" value="1"/>
</dbReference>
<keyword evidence="2" id="KW-1185">Reference proteome</keyword>
<dbReference type="Pfam" id="PF20180">
    <property type="entry name" value="UQCC2_CBP6"/>
    <property type="match status" value="1"/>
</dbReference>
<organism evidence="1 2">
    <name type="scientific">Staphylotrichum tortipilum</name>
    <dbReference type="NCBI Taxonomy" id="2831512"/>
    <lineage>
        <taxon>Eukaryota</taxon>
        <taxon>Fungi</taxon>
        <taxon>Dikarya</taxon>
        <taxon>Ascomycota</taxon>
        <taxon>Pezizomycotina</taxon>
        <taxon>Sordariomycetes</taxon>
        <taxon>Sordariomycetidae</taxon>
        <taxon>Sordariales</taxon>
        <taxon>Chaetomiaceae</taxon>
        <taxon>Staphylotrichum</taxon>
    </lineage>
</organism>
<dbReference type="Proteomes" id="UP001303889">
    <property type="component" value="Unassembled WGS sequence"/>
</dbReference>
<proteinExistence type="predicted"/>
<gene>
    <name evidence="1" type="ORF">C8A05DRAFT_43800</name>
</gene>
<evidence type="ECO:0000313" key="1">
    <source>
        <dbReference type="EMBL" id="KAK3902847.1"/>
    </source>
</evidence>
<protein>
    <submittedName>
        <fullName evidence="1">Uncharacterized protein</fullName>
    </submittedName>
</protein>
<dbReference type="EMBL" id="MU855483">
    <property type="protein sequence ID" value="KAK3902847.1"/>
    <property type="molecule type" value="Genomic_DNA"/>
</dbReference>